<evidence type="ECO:0000313" key="3">
    <source>
        <dbReference type="Proteomes" id="UP000009045"/>
    </source>
</evidence>
<feature type="transmembrane region" description="Helical" evidence="1">
    <location>
        <begin position="71"/>
        <end position="91"/>
    </location>
</feature>
<keyword evidence="1" id="KW-0812">Transmembrane</keyword>
<sequence>MGLWAQFPAYQRSWQAARLFVSRDVNLGRPGLVVSIFAVLIAVGLGAEWLIPRVFARARKSGTNENAGQEILPEIAALLTFALASVGSFLAFEWPPLLRKIILTLLLAVIVFRVVRAIGKLLFALSGASGIADQPPSAFESDAARRFWLSRISIIAGFLLFGWAIVSLMPALSFSNEVTRLAAFLFGLGILVTAVEVVWRRPDKPASLVVKSLLTLYLVSRFGSSGAFFLTRRYRRTVSRAHPNSFSAFYFQVRHGNKNNDLPPWRFLHVAVLFAAHPPRSPTRASASRTQGPDC</sequence>
<dbReference type="AlphaFoldDB" id="F7XB01"/>
<keyword evidence="2" id="KW-0614">Plasmid</keyword>
<dbReference type="HOGENOM" id="CLU_943014_0_0_5"/>
<geneLocation type="plasmid" evidence="2 3">
    <name>pSmeSM11c</name>
</geneLocation>
<feature type="transmembrane region" description="Helical" evidence="1">
    <location>
        <begin position="154"/>
        <end position="175"/>
    </location>
</feature>
<keyword evidence="1" id="KW-0472">Membrane</keyword>
<proteinExistence type="predicted"/>
<evidence type="ECO:0000313" key="2">
    <source>
        <dbReference type="EMBL" id="AEH82400.1"/>
    </source>
</evidence>
<name>F7XB01_SINMM</name>
<dbReference type="KEGG" id="smx:SM11_pC1327"/>
<gene>
    <name evidence="2" type="ordered locus">SM11_pC1327</name>
</gene>
<dbReference type="EMBL" id="CP001831">
    <property type="protein sequence ID" value="AEH82400.1"/>
    <property type="molecule type" value="Genomic_DNA"/>
</dbReference>
<protein>
    <submittedName>
        <fullName evidence="2">Uncharacterized protein</fullName>
    </submittedName>
</protein>
<feature type="transmembrane region" description="Helical" evidence="1">
    <location>
        <begin position="97"/>
        <end position="115"/>
    </location>
</feature>
<dbReference type="Proteomes" id="UP000009045">
    <property type="component" value="Plasmid pSmeSM11c"/>
</dbReference>
<keyword evidence="1" id="KW-1133">Transmembrane helix</keyword>
<accession>F7XB01</accession>
<feature type="transmembrane region" description="Helical" evidence="1">
    <location>
        <begin position="181"/>
        <end position="199"/>
    </location>
</feature>
<evidence type="ECO:0000256" key="1">
    <source>
        <dbReference type="SAM" id="Phobius"/>
    </source>
</evidence>
<organism evidence="2 3">
    <name type="scientific">Sinorhizobium meliloti (strain SM11)</name>
    <dbReference type="NCBI Taxonomy" id="707241"/>
    <lineage>
        <taxon>Bacteria</taxon>
        <taxon>Pseudomonadati</taxon>
        <taxon>Pseudomonadota</taxon>
        <taxon>Alphaproteobacteria</taxon>
        <taxon>Hyphomicrobiales</taxon>
        <taxon>Rhizobiaceae</taxon>
        <taxon>Sinorhizobium/Ensifer group</taxon>
        <taxon>Sinorhizobium</taxon>
    </lineage>
</organism>
<feature type="transmembrane region" description="Helical" evidence="1">
    <location>
        <begin position="32"/>
        <end position="51"/>
    </location>
</feature>
<feature type="transmembrane region" description="Helical" evidence="1">
    <location>
        <begin position="208"/>
        <end position="230"/>
    </location>
</feature>
<reference evidence="2 3" key="1">
    <citation type="journal article" date="2011" name="J. Biotechnol.">
        <title>The complete genome sequence of the dominant Sinorhizobium meliloti field isolate SM11 extends the S. meliloti pan-genome.</title>
        <authorList>
            <person name="Schneiker-Bekel S."/>
            <person name="Wibberg D."/>
            <person name="Bekel T."/>
            <person name="Blom J."/>
            <person name="Linke B."/>
            <person name="Neuweger H."/>
            <person name="Stiens M."/>
            <person name="Vorholter F.J."/>
            <person name="Weidner S."/>
            <person name="Goesmann A."/>
            <person name="Puhler A."/>
            <person name="Schluter A."/>
        </authorList>
    </citation>
    <scope>NUCLEOTIDE SEQUENCE [LARGE SCALE GENOMIC DNA]</scope>
    <source>
        <strain evidence="2 3">SM11</strain>
        <plasmid evidence="3">pSmeSM11c</plasmid>
    </source>
</reference>